<dbReference type="EMBL" id="CP043875">
    <property type="protein sequence ID" value="WOF16827.1"/>
    <property type="molecule type" value="Genomic_DNA"/>
</dbReference>
<gene>
    <name evidence="2" type="ORF">F1737_09055</name>
</gene>
<sequence length="333" mass="38119">MSTTANRNKKSSTIGILVNQFWKRPGQHGLEIGTTGTGKTQGLVYLLDGLVKWSPKSCLVWVDTGKTSEMLLLSKFRPLNLLIPEGCDIIVKPAEGADIDIKKTYITSYADVWHHLDPDRINVISFYRFVRDHSVNAKVVSKIFRELINMAYDYHLPTPLDIFIDEFQFIAPAKHIAQSYDHYLAGMDVVSSLYTMRSLKVRFVAATQSLKVINPAARDSFPWYFIRRGSIFMEGKLARFNELWAQIPTNKAFIGLPSRDFGDDRIAMPFYGDGEELGYVYYKGILKIKKEKPETTETEEEESEEKTVKFKKKSGKRKESQEIEFIIQGENYA</sequence>
<dbReference type="KEGG" id="mefw:F1737_09055"/>
<evidence type="ECO:0000313" key="3">
    <source>
        <dbReference type="Proteomes" id="UP001301797"/>
    </source>
</evidence>
<reference evidence="2 3" key="1">
    <citation type="submission" date="2019-09" db="EMBL/GenBank/DDBJ databases">
        <title>The complete genome of Methanoplanus sp. FWC-SCC4.</title>
        <authorList>
            <person name="Chen S.-C."/>
            <person name="Zhou Y.-Z."/>
            <person name="Lai M.-C."/>
        </authorList>
    </citation>
    <scope>NUCLEOTIDE SEQUENCE [LARGE SCALE GENOMIC DNA]</scope>
    <source>
        <strain evidence="2 3">FWC-SCC4</strain>
    </source>
</reference>
<evidence type="ECO:0000313" key="2">
    <source>
        <dbReference type="EMBL" id="WOF16827.1"/>
    </source>
</evidence>
<protein>
    <submittedName>
        <fullName evidence="2">Uncharacterized protein</fullName>
    </submittedName>
</protein>
<dbReference type="RefSeq" id="WP_317136262.1">
    <property type="nucleotide sequence ID" value="NZ_CP043875.1"/>
</dbReference>
<feature type="region of interest" description="Disordered" evidence="1">
    <location>
        <begin position="291"/>
        <end position="320"/>
    </location>
</feature>
<proteinExistence type="predicted"/>
<dbReference type="GeneID" id="85230311"/>
<dbReference type="InterPro" id="IPR027417">
    <property type="entry name" value="P-loop_NTPase"/>
</dbReference>
<dbReference type="SUPFAM" id="SSF52540">
    <property type="entry name" value="P-loop containing nucleoside triphosphate hydrolases"/>
    <property type="match status" value="1"/>
</dbReference>
<evidence type="ECO:0000256" key="1">
    <source>
        <dbReference type="SAM" id="MobiDB-lite"/>
    </source>
</evidence>
<name>A0AA97FDE8_9EURY</name>
<dbReference type="AlphaFoldDB" id="A0AA97FDE8"/>
<accession>A0AA97FDE8</accession>
<dbReference type="Gene3D" id="3.40.50.300">
    <property type="entry name" value="P-loop containing nucleotide triphosphate hydrolases"/>
    <property type="match status" value="1"/>
</dbReference>
<dbReference type="Proteomes" id="UP001301797">
    <property type="component" value="Chromosome"/>
</dbReference>
<organism evidence="2 3">
    <name type="scientific">Methanochimaera problematica</name>
    <dbReference type="NCBI Taxonomy" id="2609417"/>
    <lineage>
        <taxon>Archaea</taxon>
        <taxon>Methanobacteriati</taxon>
        <taxon>Methanobacteriota</taxon>
        <taxon>Stenosarchaea group</taxon>
        <taxon>Methanomicrobia</taxon>
        <taxon>Methanomicrobiales</taxon>
        <taxon>Methanomicrobiaceae</taxon>
        <taxon>Methanochimaera</taxon>
    </lineage>
</organism>
<keyword evidence="3" id="KW-1185">Reference proteome</keyword>